<protein>
    <recommendedName>
        <fullName evidence="3">Glycosyltransferase</fullName>
    </recommendedName>
</protein>
<sequence>MTQTFICIRWGELYGPDYVNKLYAMIARNTARPMRLVCYTDDASGIRPEVETFPLPPIDMPASHMWKSWRKVSLWGPALEGISGRVLFTDLDVVITGGLDAFFDFAPEADFVVAENWTQMGQGVGNTSVYRFDVGSKAHIYDAFRNDPEGTIAGYDNSQTYISRTIGERRYWPAPWCVSFKHSLMPRWPFNFVRTPALPADARIICFTGRPNPDEARDGHWPTTPMKRLYKHVRPTPWIAEHWRE</sequence>
<reference evidence="1" key="2">
    <citation type="submission" date="2023-01" db="EMBL/GenBank/DDBJ databases">
        <authorList>
            <person name="Sun Q."/>
            <person name="Evtushenko L."/>
        </authorList>
    </citation>
    <scope>NUCLEOTIDE SEQUENCE</scope>
    <source>
        <strain evidence="1">VKM B-2748</strain>
    </source>
</reference>
<name>A0A9W6N7Q2_9HYPH</name>
<dbReference type="SUPFAM" id="SSF53448">
    <property type="entry name" value="Nucleotide-diphospho-sugar transferases"/>
    <property type="match status" value="1"/>
</dbReference>
<dbReference type="RefSeq" id="WP_271201257.1">
    <property type="nucleotide sequence ID" value="NZ_BSFL01000003.1"/>
</dbReference>
<organism evidence="1 2">
    <name type="scientific">Methylopila turkensis</name>
    <dbReference type="NCBI Taxonomy" id="1437816"/>
    <lineage>
        <taxon>Bacteria</taxon>
        <taxon>Pseudomonadati</taxon>
        <taxon>Pseudomonadota</taxon>
        <taxon>Alphaproteobacteria</taxon>
        <taxon>Hyphomicrobiales</taxon>
        <taxon>Methylopilaceae</taxon>
        <taxon>Methylopila</taxon>
    </lineage>
</organism>
<comment type="caution">
    <text evidence="1">The sequence shown here is derived from an EMBL/GenBank/DDBJ whole genome shotgun (WGS) entry which is preliminary data.</text>
</comment>
<keyword evidence="2" id="KW-1185">Reference proteome</keyword>
<accession>A0A9W6N7Q2</accession>
<dbReference type="AlphaFoldDB" id="A0A9W6N7Q2"/>
<evidence type="ECO:0008006" key="3">
    <source>
        <dbReference type="Google" id="ProtNLM"/>
    </source>
</evidence>
<evidence type="ECO:0000313" key="1">
    <source>
        <dbReference type="EMBL" id="GLK80773.1"/>
    </source>
</evidence>
<gene>
    <name evidence="1" type="ORF">GCM10008174_25140</name>
</gene>
<dbReference type="Proteomes" id="UP001143309">
    <property type="component" value="Unassembled WGS sequence"/>
</dbReference>
<reference evidence="1" key="1">
    <citation type="journal article" date="2014" name="Int. J. Syst. Evol. Microbiol.">
        <title>Complete genome sequence of Corynebacterium casei LMG S-19264T (=DSM 44701T), isolated from a smear-ripened cheese.</title>
        <authorList>
            <consortium name="US DOE Joint Genome Institute (JGI-PGF)"/>
            <person name="Walter F."/>
            <person name="Albersmeier A."/>
            <person name="Kalinowski J."/>
            <person name="Ruckert C."/>
        </authorList>
    </citation>
    <scope>NUCLEOTIDE SEQUENCE</scope>
    <source>
        <strain evidence="1">VKM B-2748</strain>
    </source>
</reference>
<dbReference type="EMBL" id="BSFL01000003">
    <property type="protein sequence ID" value="GLK80773.1"/>
    <property type="molecule type" value="Genomic_DNA"/>
</dbReference>
<evidence type="ECO:0000313" key="2">
    <source>
        <dbReference type="Proteomes" id="UP001143309"/>
    </source>
</evidence>
<dbReference type="InterPro" id="IPR029044">
    <property type="entry name" value="Nucleotide-diphossugar_trans"/>
</dbReference>
<proteinExistence type="predicted"/>